<dbReference type="Proteomes" id="UP000245207">
    <property type="component" value="Unassembled WGS sequence"/>
</dbReference>
<organism evidence="2 3">
    <name type="scientific">Artemisia annua</name>
    <name type="common">Sweet wormwood</name>
    <dbReference type="NCBI Taxonomy" id="35608"/>
    <lineage>
        <taxon>Eukaryota</taxon>
        <taxon>Viridiplantae</taxon>
        <taxon>Streptophyta</taxon>
        <taxon>Embryophyta</taxon>
        <taxon>Tracheophyta</taxon>
        <taxon>Spermatophyta</taxon>
        <taxon>Magnoliopsida</taxon>
        <taxon>eudicotyledons</taxon>
        <taxon>Gunneridae</taxon>
        <taxon>Pentapetalae</taxon>
        <taxon>asterids</taxon>
        <taxon>campanulids</taxon>
        <taxon>Asterales</taxon>
        <taxon>Asteraceae</taxon>
        <taxon>Asteroideae</taxon>
        <taxon>Anthemideae</taxon>
        <taxon>Artemisiinae</taxon>
        <taxon>Artemisia</taxon>
    </lineage>
</organism>
<name>A0A2U1MB07_ARTAN</name>
<keyword evidence="3" id="KW-1185">Reference proteome</keyword>
<gene>
    <name evidence="2" type="ORF">CTI12_AA384470</name>
</gene>
<sequence length="70" mass="7875">MSFLRSEFASDQLPHGNLKSGNVHIGSHYEPLRSDYAYHPSLKKLQPRPQFGSEQISFIAVLNTSRGDCI</sequence>
<feature type="region of interest" description="Disordered" evidence="1">
    <location>
        <begin position="1"/>
        <end position="20"/>
    </location>
</feature>
<evidence type="ECO:0000313" key="3">
    <source>
        <dbReference type="Proteomes" id="UP000245207"/>
    </source>
</evidence>
<dbReference type="EMBL" id="PKPP01005900">
    <property type="protein sequence ID" value="PWA58423.1"/>
    <property type="molecule type" value="Genomic_DNA"/>
</dbReference>
<comment type="caution">
    <text evidence="2">The sequence shown here is derived from an EMBL/GenBank/DDBJ whole genome shotgun (WGS) entry which is preliminary data.</text>
</comment>
<accession>A0A2U1MB07</accession>
<dbReference type="AlphaFoldDB" id="A0A2U1MB07"/>
<evidence type="ECO:0000313" key="2">
    <source>
        <dbReference type="EMBL" id="PWA58423.1"/>
    </source>
</evidence>
<proteinExistence type="predicted"/>
<protein>
    <submittedName>
        <fullName evidence="2">Leucine rich repeat 4</fullName>
    </submittedName>
</protein>
<reference evidence="2 3" key="1">
    <citation type="journal article" date="2018" name="Mol. Plant">
        <title>The genome of Artemisia annua provides insight into the evolution of Asteraceae family and artemisinin biosynthesis.</title>
        <authorList>
            <person name="Shen Q."/>
            <person name="Zhang L."/>
            <person name="Liao Z."/>
            <person name="Wang S."/>
            <person name="Yan T."/>
            <person name="Shi P."/>
            <person name="Liu M."/>
            <person name="Fu X."/>
            <person name="Pan Q."/>
            <person name="Wang Y."/>
            <person name="Lv Z."/>
            <person name="Lu X."/>
            <person name="Zhang F."/>
            <person name="Jiang W."/>
            <person name="Ma Y."/>
            <person name="Chen M."/>
            <person name="Hao X."/>
            <person name="Li L."/>
            <person name="Tang Y."/>
            <person name="Lv G."/>
            <person name="Zhou Y."/>
            <person name="Sun X."/>
            <person name="Brodelius P.E."/>
            <person name="Rose J.K.C."/>
            <person name="Tang K."/>
        </authorList>
    </citation>
    <scope>NUCLEOTIDE SEQUENCE [LARGE SCALE GENOMIC DNA]</scope>
    <source>
        <strain evidence="3">cv. Huhao1</strain>
        <tissue evidence="2">Leaf</tissue>
    </source>
</reference>
<evidence type="ECO:0000256" key="1">
    <source>
        <dbReference type="SAM" id="MobiDB-lite"/>
    </source>
</evidence>